<feature type="transmembrane region" description="Helical" evidence="1">
    <location>
        <begin position="349"/>
        <end position="366"/>
    </location>
</feature>
<feature type="transmembrane region" description="Helical" evidence="1">
    <location>
        <begin position="47"/>
        <end position="66"/>
    </location>
</feature>
<feature type="transmembrane region" description="Helical" evidence="1">
    <location>
        <begin position="128"/>
        <end position="155"/>
    </location>
</feature>
<feature type="transmembrane region" description="Helical" evidence="1">
    <location>
        <begin position="237"/>
        <end position="258"/>
    </location>
</feature>
<keyword evidence="1" id="KW-0812">Transmembrane</keyword>
<dbReference type="Proteomes" id="UP000254968">
    <property type="component" value="Unassembled WGS sequence"/>
</dbReference>
<dbReference type="EMBL" id="UGNV01000001">
    <property type="protein sequence ID" value="STX27702.1"/>
    <property type="molecule type" value="Genomic_DNA"/>
</dbReference>
<dbReference type="GO" id="GO:0000271">
    <property type="term" value="P:polysaccharide biosynthetic process"/>
    <property type="evidence" value="ECO:0007669"/>
    <property type="project" value="TreeGrafter"/>
</dbReference>
<keyword evidence="1" id="KW-1133">Transmembrane helix</keyword>
<feature type="transmembrane region" description="Helical" evidence="1">
    <location>
        <begin position="87"/>
        <end position="108"/>
    </location>
</feature>
<evidence type="ECO:0000259" key="2">
    <source>
        <dbReference type="Pfam" id="PF01757"/>
    </source>
</evidence>
<name>A0A378HY14_9GAMM</name>
<keyword evidence="4" id="KW-1185">Reference proteome</keyword>
<reference evidence="3 4" key="1">
    <citation type="submission" date="2018-06" db="EMBL/GenBank/DDBJ databases">
        <authorList>
            <consortium name="Pathogen Informatics"/>
            <person name="Doyle S."/>
        </authorList>
    </citation>
    <scope>NUCLEOTIDE SEQUENCE [LARGE SCALE GENOMIC DNA]</scope>
    <source>
        <strain evidence="3 4">NCTC13315</strain>
    </source>
</reference>
<evidence type="ECO:0000256" key="1">
    <source>
        <dbReference type="SAM" id="Phobius"/>
    </source>
</evidence>
<evidence type="ECO:0000313" key="4">
    <source>
        <dbReference type="Proteomes" id="UP000254968"/>
    </source>
</evidence>
<evidence type="ECO:0000313" key="3">
    <source>
        <dbReference type="EMBL" id="STX27702.1"/>
    </source>
</evidence>
<organism evidence="3 4">
    <name type="scientific">Legionella beliardensis</name>
    <dbReference type="NCBI Taxonomy" id="91822"/>
    <lineage>
        <taxon>Bacteria</taxon>
        <taxon>Pseudomonadati</taxon>
        <taxon>Pseudomonadota</taxon>
        <taxon>Gammaproteobacteria</taxon>
        <taxon>Legionellales</taxon>
        <taxon>Legionellaceae</taxon>
        <taxon>Legionella</taxon>
    </lineage>
</organism>
<dbReference type="InterPro" id="IPR002656">
    <property type="entry name" value="Acyl_transf_3_dom"/>
</dbReference>
<feature type="domain" description="Acyltransferase 3" evidence="2">
    <location>
        <begin position="14"/>
        <end position="363"/>
    </location>
</feature>
<dbReference type="GO" id="GO:0016747">
    <property type="term" value="F:acyltransferase activity, transferring groups other than amino-acyl groups"/>
    <property type="evidence" value="ECO:0007669"/>
    <property type="project" value="InterPro"/>
</dbReference>
<keyword evidence="3" id="KW-0012">Acyltransferase</keyword>
<proteinExistence type="predicted"/>
<dbReference type="GO" id="GO:0016020">
    <property type="term" value="C:membrane"/>
    <property type="evidence" value="ECO:0007669"/>
    <property type="project" value="TreeGrafter"/>
</dbReference>
<feature type="transmembrane region" description="Helical" evidence="1">
    <location>
        <begin position="278"/>
        <end position="298"/>
    </location>
</feature>
<keyword evidence="1" id="KW-0472">Membrane</keyword>
<feature type="transmembrane region" description="Helical" evidence="1">
    <location>
        <begin position="207"/>
        <end position="225"/>
    </location>
</feature>
<dbReference type="Pfam" id="PF01757">
    <property type="entry name" value="Acyl_transf_3"/>
    <property type="match status" value="1"/>
</dbReference>
<protein>
    <submittedName>
        <fullName evidence="3">O-acetyltransferase</fullName>
        <ecNumber evidence="3">2.3.1.-</ecNumber>
    </submittedName>
</protein>
<dbReference type="PANTHER" id="PTHR23028">
    <property type="entry name" value="ACETYLTRANSFERASE"/>
    <property type="match status" value="1"/>
</dbReference>
<gene>
    <name evidence="3" type="primary">wbwI_1</name>
    <name evidence="3" type="ORF">NCTC13315_00209</name>
</gene>
<dbReference type="InterPro" id="IPR050879">
    <property type="entry name" value="Acyltransferase_3"/>
</dbReference>
<dbReference type="AlphaFoldDB" id="A0A378HY14"/>
<feature type="transmembrane region" description="Helical" evidence="1">
    <location>
        <begin position="167"/>
        <end position="187"/>
    </location>
</feature>
<dbReference type="PANTHER" id="PTHR23028:SF53">
    <property type="entry name" value="ACYL_TRANSF_3 DOMAIN-CONTAINING PROTEIN"/>
    <property type="match status" value="1"/>
</dbReference>
<sequence length="408" mass="47421">MFHKASTMKKSLPALTSLRFFAAALIVLQHANGYFKVGESFSSSYNLGQAVTFFFVLSGFILTYNYPKLERLDDSLEFIWARISRIWPVHFFIFLVLLLIMLYTHQPFSLEQAFANMTLTQAWHHKAVIFFAFNAVSWSLSVELFFYCMFPLLIWKFQANWLSRLKLSAMLGLLAIWMAISTRAVPFTGLEAYQPTISSWVNFWPPARLFEFVCGMVAACLWMKYQLIIDSKLKLSIFKATVIEFLVVILILWASVQVPLYTMQLFYTGIISMAVHAWVYYSGSAPFYALLLFVFAFGRGYLSTLLSVKPLILLGEISFSLYLVHQPIIRCVEYYHNQLMPIPLTVQYTAYWLIILICSYFMWYFIEKPCQKKMKKLPNYIKSLRKTTPNTAESTLANWPAEENRNEI</sequence>
<accession>A0A378HY14</accession>
<feature type="transmembrane region" description="Helical" evidence="1">
    <location>
        <begin position="310"/>
        <end position="329"/>
    </location>
</feature>
<keyword evidence="3" id="KW-0808">Transferase</keyword>
<dbReference type="EC" id="2.3.1.-" evidence="3"/>